<accession>A0A1L7V1V7</accession>
<organism evidence="4 5">
    <name type="scientific">Fusarium proliferatum (strain ET1)</name>
    <name type="common">Orchid endophyte fungus</name>
    <dbReference type="NCBI Taxonomy" id="1227346"/>
    <lineage>
        <taxon>Eukaryota</taxon>
        <taxon>Fungi</taxon>
        <taxon>Dikarya</taxon>
        <taxon>Ascomycota</taxon>
        <taxon>Pezizomycotina</taxon>
        <taxon>Sordariomycetes</taxon>
        <taxon>Hypocreomycetidae</taxon>
        <taxon>Hypocreales</taxon>
        <taxon>Nectriaceae</taxon>
        <taxon>Fusarium</taxon>
        <taxon>Fusarium fujikuroi species complex</taxon>
    </lineage>
</organism>
<evidence type="ECO:0000313" key="5">
    <source>
        <dbReference type="Proteomes" id="UP000183971"/>
    </source>
</evidence>
<evidence type="ECO:0000313" key="4">
    <source>
        <dbReference type="EMBL" id="CZR34883.1"/>
    </source>
</evidence>
<dbReference type="VEuPathDB" id="FungiDB:FPRO_00996"/>
<dbReference type="RefSeq" id="XP_031075476.1">
    <property type="nucleotide sequence ID" value="XM_031220237.1"/>
</dbReference>
<evidence type="ECO:0008006" key="6">
    <source>
        <dbReference type="Google" id="ProtNLM"/>
    </source>
</evidence>
<keyword evidence="3" id="KW-0732">Signal</keyword>
<evidence type="ECO:0000256" key="1">
    <source>
        <dbReference type="SAM" id="MobiDB-lite"/>
    </source>
</evidence>
<feature type="chain" id="PRO_5013358424" description="Transmembrane protein" evidence="3">
    <location>
        <begin position="24"/>
        <end position="413"/>
    </location>
</feature>
<keyword evidence="5" id="KW-1185">Reference proteome</keyword>
<feature type="signal peptide" evidence="3">
    <location>
        <begin position="1"/>
        <end position="23"/>
    </location>
</feature>
<reference evidence="5" key="1">
    <citation type="journal article" date="2016" name="Genome Biol. Evol.">
        <title>Comparative 'omics' of the Fusarium fujikuroi species complex highlights differences in genetic potential and metabolite synthesis.</title>
        <authorList>
            <person name="Niehaus E.-M."/>
            <person name="Muensterkoetter M."/>
            <person name="Proctor R.H."/>
            <person name="Brown D.W."/>
            <person name="Sharon A."/>
            <person name="Idan Y."/>
            <person name="Oren-Young L."/>
            <person name="Sieber C.M."/>
            <person name="Novak O."/>
            <person name="Pencik A."/>
            <person name="Tarkowska D."/>
            <person name="Hromadova K."/>
            <person name="Freeman S."/>
            <person name="Maymon M."/>
            <person name="Elazar M."/>
            <person name="Youssef S.A."/>
            <person name="El-Shabrawy E.S.M."/>
            <person name="Shalaby A.B.A."/>
            <person name="Houterman P."/>
            <person name="Brock N.L."/>
            <person name="Burkhardt I."/>
            <person name="Tsavkelova E.A."/>
            <person name="Dickschat J.S."/>
            <person name="Galuszka P."/>
            <person name="Gueldener U."/>
            <person name="Tudzynski B."/>
        </authorList>
    </citation>
    <scope>NUCLEOTIDE SEQUENCE [LARGE SCALE GENOMIC DNA]</scope>
    <source>
        <strain evidence="5">ET1</strain>
    </source>
</reference>
<keyword evidence="2" id="KW-0472">Membrane</keyword>
<dbReference type="Proteomes" id="UP000183971">
    <property type="component" value="Unassembled WGS sequence"/>
</dbReference>
<proteinExistence type="predicted"/>
<sequence>MISFKHHALYWVLSLLTVPLTSLRKLLFGNGLFMGSIDEVEFATACLSMYFVARPVLGGLQEFDREVEVGVTKCSGLIEAADLEKPVEENSITKEPESRNGDAKGTKPKKGRKKPAKGVKGVNGKPRAVHFQKESAQNGDAKLSNGNGALQNIAAAQRPRKKSTGRYTATQQPFFNLAWKYLDVLYFMSLGILFTHPEPLIGFGECVGNDHLQSVGRVLVSFLVMGNLEPIRQNRWDVEVSGLGMFSYCCVLCSEGPGPWMSTLMGVCGLLVMGILVECSLYTKLQYWPWWPGIWFADSLSGLDIFIRVWLLVPLIDVAETVLYAIASRYTRVAHKIFVMVVTWLLFTVIRTAPWQALFLKQHKGDTFIDTAKPIESMQTGDGPTCEDAKSLLRNGDMVGTASGNIESDQNYE</sequence>
<name>A0A1L7V1V7_FUSPR</name>
<gene>
    <name evidence="4" type="ORF">FPRO_00996</name>
</gene>
<feature type="compositionally biased region" description="Basic residues" evidence="1">
    <location>
        <begin position="106"/>
        <end position="117"/>
    </location>
</feature>
<dbReference type="AlphaFoldDB" id="A0A1L7V1V7"/>
<feature type="region of interest" description="Disordered" evidence="1">
    <location>
        <begin position="87"/>
        <end position="128"/>
    </location>
</feature>
<comment type="caution">
    <text evidence="4">The sequence shown here is derived from an EMBL/GenBank/DDBJ whole genome shotgun (WGS) entry which is preliminary data.</text>
</comment>
<dbReference type="EMBL" id="FJOF01000001">
    <property type="protein sequence ID" value="CZR34883.1"/>
    <property type="molecule type" value="Genomic_DNA"/>
</dbReference>
<protein>
    <recommendedName>
        <fullName evidence="6">Transmembrane protein</fullName>
    </recommendedName>
</protein>
<keyword evidence="2" id="KW-1133">Transmembrane helix</keyword>
<keyword evidence="2" id="KW-0812">Transmembrane</keyword>
<feature type="compositionally biased region" description="Basic and acidic residues" evidence="1">
    <location>
        <begin position="87"/>
        <end position="105"/>
    </location>
</feature>
<feature type="transmembrane region" description="Helical" evidence="2">
    <location>
        <begin position="333"/>
        <end position="353"/>
    </location>
</feature>
<evidence type="ECO:0000256" key="2">
    <source>
        <dbReference type="SAM" id="Phobius"/>
    </source>
</evidence>
<dbReference type="GeneID" id="42045884"/>
<evidence type="ECO:0000256" key="3">
    <source>
        <dbReference type="SAM" id="SignalP"/>
    </source>
</evidence>